<evidence type="ECO:0000256" key="4">
    <source>
        <dbReference type="ARBA" id="ARBA00009371"/>
    </source>
</evidence>
<dbReference type="GO" id="GO:0036064">
    <property type="term" value="C:ciliary basal body"/>
    <property type="evidence" value="ECO:0007669"/>
    <property type="project" value="TreeGrafter"/>
</dbReference>
<dbReference type="PANTHER" id="PTHR31539">
    <property type="entry name" value="CENTROSOMAL PROTEIN OF 19K CEP19"/>
    <property type="match status" value="1"/>
</dbReference>
<evidence type="ECO:0000256" key="1">
    <source>
        <dbReference type="ARBA" id="ARBA00004114"/>
    </source>
</evidence>
<reference evidence="11 12" key="1">
    <citation type="submission" date="2012-04" db="EMBL/GenBank/DDBJ databases">
        <title>The Genome Sequence of Saprolegnia declina VS20.</title>
        <authorList>
            <consortium name="The Broad Institute Genome Sequencing Platform"/>
            <person name="Russ C."/>
            <person name="Nusbaum C."/>
            <person name="Tyler B."/>
            <person name="van West P."/>
            <person name="Dieguez-Uribeondo J."/>
            <person name="de Bruijn I."/>
            <person name="Tripathy S."/>
            <person name="Jiang R."/>
            <person name="Young S.K."/>
            <person name="Zeng Q."/>
            <person name="Gargeya S."/>
            <person name="Fitzgerald M."/>
            <person name="Haas B."/>
            <person name="Abouelleil A."/>
            <person name="Alvarado L."/>
            <person name="Arachchi H.M."/>
            <person name="Berlin A."/>
            <person name="Chapman S.B."/>
            <person name="Goldberg J."/>
            <person name="Griggs A."/>
            <person name="Gujja S."/>
            <person name="Hansen M."/>
            <person name="Howarth C."/>
            <person name="Imamovic A."/>
            <person name="Larimer J."/>
            <person name="McCowen C."/>
            <person name="Montmayeur A."/>
            <person name="Murphy C."/>
            <person name="Neiman D."/>
            <person name="Pearson M."/>
            <person name="Priest M."/>
            <person name="Roberts A."/>
            <person name="Saif S."/>
            <person name="Shea T."/>
            <person name="Sisk P."/>
            <person name="Sykes S."/>
            <person name="Wortman J."/>
            <person name="Nusbaum C."/>
            <person name="Birren B."/>
        </authorList>
    </citation>
    <scope>NUCLEOTIDE SEQUENCE [LARGE SCALE GENOMIC DNA]</scope>
    <source>
        <strain evidence="11 12">VS20</strain>
    </source>
</reference>
<dbReference type="GeneID" id="19953332"/>
<evidence type="ECO:0000256" key="10">
    <source>
        <dbReference type="ARBA" id="ARBA00023273"/>
    </source>
</evidence>
<dbReference type="InterPro" id="IPR029412">
    <property type="entry name" value="CEP19"/>
</dbReference>
<dbReference type="PANTHER" id="PTHR31539:SF1">
    <property type="entry name" value="CENTROSOMAL PROTEIN OF 19 KDA"/>
    <property type="match status" value="1"/>
</dbReference>
<dbReference type="GO" id="GO:0000922">
    <property type="term" value="C:spindle pole"/>
    <property type="evidence" value="ECO:0007669"/>
    <property type="project" value="TreeGrafter"/>
</dbReference>
<dbReference type="OMA" id="FHEHLCK"/>
<evidence type="ECO:0000256" key="2">
    <source>
        <dbReference type="ARBA" id="ARBA00004120"/>
    </source>
</evidence>
<keyword evidence="12" id="KW-1185">Reference proteome</keyword>
<protein>
    <recommendedName>
        <fullName evidence="5">Centrosomal protein of 19 kDa</fullName>
    </recommendedName>
</protein>
<keyword evidence="10" id="KW-0966">Cell projection</keyword>
<evidence type="ECO:0000313" key="11">
    <source>
        <dbReference type="EMBL" id="EQC29597.1"/>
    </source>
</evidence>
<dbReference type="eggNOG" id="ENOG502S8AC">
    <property type="taxonomic scope" value="Eukaryota"/>
</dbReference>
<dbReference type="GO" id="GO:0034454">
    <property type="term" value="P:microtubule anchoring at centrosome"/>
    <property type="evidence" value="ECO:0007669"/>
    <property type="project" value="TreeGrafter"/>
</dbReference>
<dbReference type="OrthoDB" id="2163581at2759"/>
<comment type="similarity">
    <text evidence="4">Belongs to the CEP19 family.</text>
</comment>
<dbReference type="EMBL" id="JH767182">
    <property type="protein sequence ID" value="EQC29597.1"/>
    <property type="molecule type" value="Genomic_DNA"/>
</dbReference>
<evidence type="ECO:0000256" key="7">
    <source>
        <dbReference type="ARBA" id="ARBA00022794"/>
    </source>
</evidence>
<keyword evidence="7" id="KW-0970">Cilium biogenesis/degradation</keyword>
<evidence type="ECO:0000256" key="9">
    <source>
        <dbReference type="ARBA" id="ARBA00023212"/>
    </source>
</evidence>
<proteinExistence type="inferred from homology"/>
<name>T0RID4_SAPDV</name>
<dbReference type="GO" id="GO:0097712">
    <property type="term" value="P:vesicle targeting, trans-Golgi to periciliary membrane compartment"/>
    <property type="evidence" value="ECO:0007669"/>
    <property type="project" value="TreeGrafter"/>
</dbReference>
<accession>T0RID4</accession>
<evidence type="ECO:0000256" key="8">
    <source>
        <dbReference type="ARBA" id="ARBA00023069"/>
    </source>
</evidence>
<gene>
    <name evidence="11" type="ORF">SDRG_12605</name>
</gene>
<dbReference type="RefSeq" id="XP_008616901.1">
    <property type="nucleotide sequence ID" value="XM_008618679.1"/>
</dbReference>
<dbReference type="Pfam" id="PF14933">
    <property type="entry name" value="CEP19"/>
    <property type="match status" value="1"/>
</dbReference>
<dbReference type="STRING" id="1156394.T0RID4"/>
<keyword evidence="9" id="KW-0206">Cytoskeleton</keyword>
<evidence type="ECO:0000256" key="3">
    <source>
        <dbReference type="ARBA" id="ARBA00004186"/>
    </source>
</evidence>
<dbReference type="VEuPathDB" id="FungiDB:SDRG_12605"/>
<dbReference type="AlphaFoldDB" id="T0RID4"/>
<dbReference type="Proteomes" id="UP000030762">
    <property type="component" value="Unassembled WGS sequence"/>
</dbReference>
<keyword evidence="8" id="KW-0969">Cilium</keyword>
<comment type="subcellular location">
    <subcellularLocation>
        <location evidence="2">Cytoplasm</location>
        <location evidence="2">Cytoskeleton</location>
        <location evidence="2">Cilium basal body</location>
    </subcellularLocation>
    <subcellularLocation>
        <location evidence="1">Cytoplasm</location>
        <location evidence="1">Cytoskeleton</location>
        <location evidence="1">Microtubule organizing center</location>
        <location evidence="1">Centrosome</location>
        <location evidence="1">Centriole</location>
    </subcellularLocation>
    <subcellularLocation>
        <location evidence="3">Cytoplasm</location>
        <location evidence="3">Cytoskeleton</location>
        <location evidence="3">Spindle</location>
    </subcellularLocation>
</comment>
<sequence length="137" mass="15074">MEPRRVGLRVSPPLLTLEYTASDGALYHHEVPLVRYVASSSDAGEIALAITNEHRAYFAQVAPAQLRRLIERVLSSTKVALPAADYNKVSESQLAAVKAKMDSVFHEHLCKPGDAEYVYNKEVNFGAATAASDWDEE</sequence>
<dbReference type="InParanoid" id="T0RID4"/>
<evidence type="ECO:0000313" key="12">
    <source>
        <dbReference type="Proteomes" id="UP000030762"/>
    </source>
</evidence>
<organism evidence="11 12">
    <name type="scientific">Saprolegnia diclina (strain VS20)</name>
    <dbReference type="NCBI Taxonomy" id="1156394"/>
    <lineage>
        <taxon>Eukaryota</taxon>
        <taxon>Sar</taxon>
        <taxon>Stramenopiles</taxon>
        <taxon>Oomycota</taxon>
        <taxon>Saprolegniomycetes</taxon>
        <taxon>Saprolegniales</taxon>
        <taxon>Saprolegniaceae</taxon>
        <taxon>Saprolegnia</taxon>
    </lineage>
</organism>
<evidence type="ECO:0000256" key="6">
    <source>
        <dbReference type="ARBA" id="ARBA00022490"/>
    </source>
</evidence>
<evidence type="ECO:0000256" key="5">
    <source>
        <dbReference type="ARBA" id="ARBA00022015"/>
    </source>
</evidence>
<keyword evidence="6" id="KW-0963">Cytoplasm</keyword>
<dbReference type="GO" id="GO:0005814">
    <property type="term" value="C:centriole"/>
    <property type="evidence" value="ECO:0007669"/>
    <property type="project" value="UniProtKB-SubCell"/>
</dbReference>